<comment type="caution">
    <text evidence="1">The sequence shown here is derived from an EMBL/GenBank/DDBJ whole genome shotgun (WGS) entry which is preliminary data.</text>
</comment>
<dbReference type="EMBL" id="JANHOG010000153">
    <property type="protein sequence ID" value="KAJ3557498.1"/>
    <property type="molecule type" value="Genomic_DNA"/>
</dbReference>
<accession>A0ACC1TBB8</accession>
<proteinExistence type="predicted"/>
<organism evidence="1 2">
    <name type="scientific">Phlebia brevispora</name>
    <dbReference type="NCBI Taxonomy" id="194682"/>
    <lineage>
        <taxon>Eukaryota</taxon>
        <taxon>Fungi</taxon>
        <taxon>Dikarya</taxon>
        <taxon>Basidiomycota</taxon>
        <taxon>Agaricomycotina</taxon>
        <taxon>Agaricomycetes</taxon>
        <taxon>Polyporales</taxon>
        <taxon>Meruliaceae</taxon>
        <taxon>Phlebia</taxon>
    </lineage>
</organism>
<evidence type="ECO:0000313" key="2">
    <source>
        <dbReference type="Proteomes" id="UP001148662"/>
    </source>
</evidence>
<dbReference type="Proteomes" id="UP001148662">
    <property type="component" value="Unassembled WGS sequence"/>
</dbReference>
<keyword evidence="2" id="KW-1185">Reference proteome</keyword>
<protein>
    <submittedName>
        <fullName evidence="1">Uncharacterized protein</fullName>
    </submittedName>
</protein>
<sequence length="598" mass="68857">MILSTGSRIRPIRVRASRGWVPTYDSSILKAPVDSRYIWVRYHHYGRRKPSTQQHSYGPLHGPFPATIFANQSRDVFVGQYDPSWDRLQVVQTPNSFVHIEAPRSWRLWSGWSPRVWNKYRSEWIDTADPMDDEHFDEATAFPTLKPDERIFHVALPNYTRNQRGWYHVKPWRRHSPPAVVGGRERSSTTGADVPAELFDIVLHHMAHEEGTVDHAILMNKLELGMISLVCRRWAKTIRPLIFGTITLRSMEDVHTLLSFLHHPRSFVAHYIRKVIRSQPLTQHPYLPWVHRTSVSNQIVGALKTEYPSLQIVLCGPVPMGKCTKGVCEMLPRSVPWAFIGVTTLELKDLHFKKLGDLMRVPREFPSLRSFTCRNVTWEDSSSEELPPTSQYLSRQADQDYIDYSLRRCTDNRAAAWFTALLAPRLQDRLEQNDAHRICRIASALWQNVDPGQLGDVAAFRHKDFLRPGFRAPPCVVMVCFTARVARQTRRVRAIILEVADYSEEVLDCSDWAAIAQPMVALPSLETLLICIHSRDALPLFHKKVVMENMPNLHGSNKLKYALRSFVKSQSSMYTPVAYSEDKVRIIGRPVYTKQELL</sequence>
<name>A0ACC1TBB8_9APHY</name>
<evidence type="ECO:0000313" key="1">
    <source>
        <dbReference type="EMBL" id="KAJ3557498.1"/>
    </source>
</evidence>
<reference evidence="1" key="1">
    <citation type="submission" date="2022-07" db="EMBL/GenBank/DDBJ databases">
        <title>Genome Sequence of Phlebia brevispora.</title>
        <authorList>
            <person name="Buettner E."/>
        </authorList>
    </citation>
    <scope>NUCLEOTIDE SEQUENCE</scope>
    <source>
        <strain evidence="1">MPL23</strain>
    </source>
</reference>
<gene>
    <name evidence="1" type="ORF">NM688_g1440</name>
</gene>